<dbReference type="PRINTS" id="PR01270">
    <property type="entry name" value="HDASUPER"/>
</dbReference>
<dbReference type="RefSeq" id="WP_345927560.1">
    <property type="nucleotide sequence ID" value="NZ_JBDIVF010000004.1"/>
</dbReference>
<gene>
    <name evidence="7" type="ORF">ABVT11_12600</name>
</gene>
<evidence type="ECO:0000256" key="1">
    <source>
        <dbReference type="ARBA" id="ARBA00001947"/>
    </source>
</evidence>
<proteinExistence type="inferred from homology"/>
<evidence type="ECO:0000256" key="3">
    <source>
        <dbReference type="ARBA" id="ARBA00022723"/>
    </source>
</evidence>
<dbReference type="InterPro" id="IPR000286">
    <property type="entry name" value="HDACs"/>
</dbReference>
<evidence type="ECO:0000313" key="7">
    <source>
        <dbReference type="EMBL" id="MET1490668.1"/>
    </source>
</evidence>
<keyword evidence="8" id="KW-1185">Reference proteome</keyword>
<dbReference type="EMBL" id="JBEWLZ010000006">
    <property type="protein sequence ID" value="MET1490668.1"/>
    <property type="molecule type" value="Genomic_DNA"/>
</dbReference>
<dbReference type="Proteomes" id="UP001548590">
    <property type="component" value="Unassembled WGS sequence"/>
</dbReference>
<dbReference type="PANTHER" id="PTHR10625:SF17">
    <property type="entry name" value="HISTONE DEACETYLASE 8"/>
    <property type="match status" value="1"/>
</dbReference>
<dbReference type="InterPro" id="IPR037138">
    <property type="entry name" value="His_deacetylse_dom_sf"/>
</dbReference>
<dbReference type="InterPro" id="IPR023801">
    <property type="entry name" value="His_deacetylse_dom"/>
</dbReference>
<sequence>MRFFANPAQAGHCPGFEFFRGKRVPCFETPERFHFVEQALREAGCVLEAPAAFADEALLGVHSARYLEFLKGAWAEWLATGNEGDAFPAVWPGAGMRRDRLPQNFAARMGFFAFDTGTPLAAGTWQAARSGADCALSAAQSLLAGELSAFVLTRPPGHHAGIETFGGYCFLNNAALAAQALREGGASRVAVLDVDYHHGNGTQEIFYARPDVFFASIHGDPMTEYPFYLGHADEQGEGAGLGANLNLPLPAGAPAADWFSALEQALEAIAHSGAEALVVSLGVDAWEGDPISRFRLKTRDYATLGERLRRLGLPVAFVLEGGYAVREIGLNVLACLHGFEPA</sequence>
<keyword evidence="3" id="KW-0479">Metal-binding</keyword>
<protein>
    <submittedName>
        <fullName evidence="7">Histone deacetylase family protein</fullName>
    </submittedName>
</protein>
<comment type="caution">
    <text evidence="7">The sequence shown here is derived from an EMBL/GenBank/DDBJ whole genome shotgun (WGS) entry which is preliminary data.</text>
</comment>
<dbReference type="Pfam" id="PF00850">
    <property type="entry name" value="Hist_deacetyl"/>
    <property type="match status" value="1"/>
</dbReference>
<dbReference type="SUPFAM" id="SSF52768">
    <property type="entry name" value="Arginase/deacetylase"/>
    <property type="match status" value="1"/>
</dbReference>
<keyword evidence="4" id="KW-0378">Hydrolase</keyword>
<name>A0ABV2CS23_9RHOO</name>
<dbReference type="Gene3D" id="3.40.800.20">
    <property type="entry name" value="Histone deacetylase domain"/>
    <property type="match status" value="1"/>
</dbReference>
<organism evidence="7 8">
    <name type="scientific">Uliginosibacterium paludis</name>
    <dbReference type="NCBI Taxonomy" id="1615952"/>
    <lineage>
        <taxon>Bacteria</taxon>
        <taxon>Pseudomonadati</taxon>
        <taxon>Pseudomonadota</taxon>
        <taxon>Betaproteobacteria</taxon>
        <taxon>Rhodocyclales</taxon>
        <taxon>Zoogloeaceae</taxon>
        <taxon>Uliginosibacterium</taxon>
    </lineage>
</organism>
<keyword evidence="5" id="KW-0862">Zinc</keyword>
<feature type="domain" description="Histone deacetylase" evidence="6">
    <location>
        <begin position="28"/>
        <end position="336"/>
    </location>
</feature>
<reference evidence="7 8" key="1">
    <citation type="submission" date="2024-07" db="EMBL/GenBank/DDBJ databases">
        <title>Uliginosibacterium paludis KCTC:42655.</title>
        <authorList>
            <person name="Kim M.K."/>
        </authorList>
    </citation>
    <scope>NUCLEOTIDE SEQUENCE [LARGE SCALE GENOMIC DNA]</scope>
    <source>
        <strain evidence="7 8">KCTC 42655</strain>
    </source>
</reference>
<evidence type="ECO:0000256" key="4">
    <source>
        <dbReference type="ARBA" id="ARBA00022801"/>
    </source>
</evidence>
<evidence type="ECO:0000256" key="2">
    <source>
        <dbReference type="ARBA" id="ARBA00005947"/>
    </source>
</evidence>
<accession>A0ABV2CS23</accession>
<evidence type="ECO:0000256" key="5">
    <source>
        <dbReference type="ARBA" id="ARBA00022833"/>
    </source>
</evidence>
<comment type="similarity">
    <text evidence="2">Belongs to the histone deacetylase family.</text>
</comment>
<evidence type="ECO:0000313" key="8">
    <source>
        <dbReference type="Proteomes" id="UP001548590"/>
    </source>
</evidence>
<evidence type="ECO:0000259" key="6">
    <source>
        <dbReference type="Pfam" id="PF00850"/>
    </source>
</evidence>
<dbReference type="CDD" id="cd10001">
    <property type="entry name" value="HDAC_classII_APAH"/>
    <property type="match status" value="1"/>
</dbReference>
<dbReference type="InterPro" id="IPR023696">
    <property type="entry name" value="Ureohydrolase_dom_sf"/>
</dbReference>
<dbReference type="PANTHER" id="PTHR10625">
    <property type="entry name" value="HISTONE DEACETYLASE HDAC1-RELATED"/>
    <property type="match status" value="1"/>
</dbReference>
<comment type="cofactor">
    <cofactor evidence="1">
        <name>Zn(2+)</name>
        <dbReference type="ChEBI" id="CHEBI:29105"/>
    </cofactor>
</comment>